<dbReference type="EMBL" id="BAAAEN010000008">
    <property type="protein sequence ID" value="GAA0506680.1"/>
    <property type="molecule type" value="Genomic_DNA"/>
</dbReference>
<name>A0ABN1BVS7_9BURK</name>
<proteinExistence type="inferred from homology"/>
<protein>
    <recommendedName>
        <fullName evidence="4">GDP-mannose pyrophosphatase</fullName>
    </recommendedName>
    <alternativeName>
        <fullName evidence="6">GDP-mannose hydrolase</fullName>
    </alternativeName>
    <alternativeName>
        <fullName evidence="7">GDPMK</fullName>
    </alternativeName>
</protein>
<dbReference type="SUPFAM" id="SSF55811">
    <property type="entry name" value="Nudix"/>
    <property type="match status" value="1"/>
</dbReference>
<dbReference type="InterPro" id="IPR020084">
    <property type="entry name" value="NUDIX_hydrolase_CS"/>
</dbReference>
<evidence type="ECO:0000256" key="3">
    <source>
        <dbReference type="ARBA" id="ARBA00007275"/>
    </source>
</evidence>
<dbReference type="PANTHER" id="PTHR11839">
    <property type="entry name" value="UDP/ADP-SUGAR PYROPHOSPHATASE"/>
    <property type="match status" value="1"/>
</dbReference>
<comment type="cofactor">
    <cofactor evidence="2">
        <name>Mg(2+)</name>
        <dbReference type="ChEBI" id="CHEBI:18420"/>
    </cofactor>
</comment>
<evidence type="ECO:0000256" key="6">
    <source>
        <dbReference type="ARBA" id="ARBA00032162"/>
    </source>
</evidence>
<gene>
    <name evidence="9" type="ORF">GCM10009097_24680</name>
</gene>
<comment type="similarity">
    <text evidence="3">Belongs to the Nudix hydrolase family. NudK subfamily.</text>
</comment>
<dbReference type="PROSITE" id="PS51462">
    <property type="entry name" value="NUDIX"/>
    <property type="match status" value="1"/>
</dbReference>
<dbReference type="GO" id="GO:0016787">
    <property type="term" value="F:hydrolase activity"/>
    <property type="evidence" value="ECO:0007669"/>
    <property type="project" value="UniProtKB-KW"/>
</dbReference>
<keyword evidence="5 9" id="KW-0378">Hydrolase</keyword>
<evidence type="ECO:0000313" key="10">
    <source>
        <dbReference type="Proteomes" id="UP001501706"/>
    </source>
</evidence>
<evidence type="ECO:0000256" key="1">
    <source>
        <dbReference type="ARBA" id="ARBA00000847"/>
    </source>
</evidence>
<comment type="catalytic activity">
    <reaction evidence="1">
        <text>GDP-alpha-D-mannose + H2O = alpha-D-mannose 1-phosphate + GMP + 2 H(+)</text>
        <dbReference type="Rhea" id="RHEA:27978"/>
        <dbReference type="ChEBI" id="CHEBI:15377"/>
        <dbReference type="ChEBI" id="CHEBI:15378"/>
        <dbReference type="ChEBI" id="CHEBI:57527"/>
        <dbReference type="ChEBI" id="CHEBI:58115"/>
        <dbReference type="ChEBI" id="CHEBI:58409"/>
    </reaction>
</comment>
<dbReference type="PANTHER" id="PTHR11839:SF18">
    <property type="entry name" value="NUDIX HYDROLASE DOMAIN-CONTAINING PROTEIN"/>
    <property type="match status" value="1"/>
</dbReference>
<evidence type="ECO:0000256" key="7">
    <source>
        <dbReference type="ARBA" id="ARBA00032272"/>
    </source>
</evidence>
<comment type="caution">
    <text evidence="9">The sequence shown here is derived from an EMBL/GenBank/DDBJ whole genome shotgun (WGS) entry which is preliminary data.</text>
</comment>
<feature type="domain" description="Nudix hydrolase" evidence="8">
    <location>
        <begin position="54"/>
        <end position="182"/>
    </location>
</feature>
<evidence type="ECO:0000256" key="4">
    <source>
        <dbReference type="ARBA" id="ARBA00016377"/>
    </source>
</evidence>
<dbReference type="InterPro" id="IPR000086">
    <property type="entry name" value="NUDIX_hydrolase_dom"/>
</dbReference>
<accession>A0ABN1BVS7</accession>
<evidence type="ECO:0000313" key="9">
    <source>
        <dbReference type="EMBL" id="GAA0506680.1"/>
    </source>
</evidence>
<dbReference type="Proteomes" id="UP001501706">
    <property type="component" value="Unassembled WGS sequence"/>
</dbReference>
<evidence type="ECO:0000256" key="5">
    <source>
        <dbReference type="ARBA" id="ARBA00022801"/>
    </source>
</evidence>
<evidence type="ECO:0000259" key="8">
    <source>
        <dbReference type="PROSITE" id="PS51462"/>
    </source>
</evidence>
<dbReference type="Gene3D" id="3.90.79.10">
    <property type="entry name" value="Nucleoside Triphosphate Pyrophosphohydrolase"/>
    <property type="match status" value="1"/>
</dbReference>
<dbReference type="PROSITE" id="PS00893">
    <property type="entry name" value="NUDIX_BOX"/>
    <property type="match status" value="1"/>
</dbReference>
<dbReference type="InterPro" id="IPR015797">
    <property type="entry name" value="NUDIX_hydrolase-like_dom_sf"/>
</dbReference>
<keyword evidence="10" id="KW-1185">Reference proteome</keyword>
<reference evidence="9 10" key="1">
    <citation type="journal article" date="2019" name="Int. J. Syst. Evol. Microbiol.">
        <title>The Global Catalogue of Microorganisms (GCM) 10K type strain sequencing project: providing services to taxonomists for standard genome sequencing and annotation.</title>
        <authorList>
            <consortium name="The Broad Institute Genomics Platform"/>
            <consortium name="The Broad Institute Genome Sequencing Center for Infectious Disease"/>
            <person name="Wu L."/>
            <person name="Ma J."/>
        </authorList>
    </citation>
    <scope>NUCLEOTIDE SEQUENCE [LARGE SCALE GENOMIC DNA]</scope>
    <source>
        <strain evidence="9 10">JCM 14330</strain>
    </source>
</reference>
<evidence type="ECO:0000256" key="2">
    <source>
        <dbReference type="ARBA" id="ARBA00001946"/>
    </source>
</evidence>
<dbReference type="RefSeq" id="WP_132980015.1">
    <property type="nucleotide sequence ID" value="NZ_BAAAEN010000008.1"/>
</dbReference>
<organism evidence="9 10">
    <name type="scientific">Pigmentiphaga daeguensis</name>
    <dbReference type="NCBI Taxonomy" id="414049"/>
    <lineage>
        <taxon>Bacteria</taxon>
        <taxon>Pseudomonadati</taxon>
        <taxon>Pseudomonadota</taxon>
        <taxon>Betaproteobacteria</taxon>
        <taxon>Burkholderiales</taxon>
        <taxon>Alcaligenaceae</taxon>
        <taxon>Pigmentiphaga</taxon>
    </lineage>
</organism>
<dbReference type="Pfam" id="PF00293">
    <property type="entry name" value="NUDIX"/>
    <property type="match status" value="1"/>
</dbReference>
<sequence length="191" mass="21629">MSDDRALEELARSSERLREEPLTSEAVFRGKLLDVRRDTVRLPGGATATREYIMHPGASMIVPMLPDGQVVLVRQYRYPMHRAFIEFPAGKIDPGEAPLATAQRELLEETGYRANKWTELTTIHNAIAYANERIVLFLAEGLERGEQRLDEHEFLEVFTAPLEDLIAWIRQGEVTDVKTVIGAFFVSSSTR</sequence>